<keyword evidence="3" id="KW-1185">Reference proteome</keyword>
<dbReference type="InterPro" id="IPR011051">
    <property type="entry name" value="RmlC_Cupin_sf"/>
</dbReference>
<comment type="caution">
    <text evidence="2">The sequence shown here is derived from an EMBL/GenBank/DDBJ whole genome shotgun (WGS) entry which is preliminary data.</text>
</comment>
<dbReference type="Proteomes" id="UP000317519">
    <property type="component" value="Unassembled WGS sequence"/>
</dbReference>
<proteinExistence type="predicted"/>
<evidence type="ECO:0000313" key="2">
    <source>
        <dbReference type="EMBL" id="TWI00582.1"/>
    </source>
</evidence>
<feature type="domain" description="Cupin type-2" evidence="1">
    <location>
        <begin position="44"/>
        <end position="100"/>
    </location>
</feature>
<dbReference type="EMBL" id="VLKO01000004">
    <property type="protein sequence ID" value="TWI00582.1"/>
    <property type="molecule type" value="Genomic_DNA"/>
</dbReference>
<dbReference type="PANTHER" id="PTHR43698:SF1">
    <property type="entry name" value="BLL4564 PROTEIN"/>
    <property type="match status" value="1"/>
</dbReference>
<gene>
    <name evidence="2" type="ORF">IQ05_01238</name>
</gene>
<dbReference type="RefSeq" id="WP_144890947.1">
    <property type="nucleotide sequence ID" value="NZ_VLKO01000004.1"/>
</dbReference>
<dbReference type="SUPFAM" id="SSF51182">
    <property type="entry name" value="RmlC-like cupins"/>
    <property type="match status" value="1"/>
</dbReference>
<dbReference type="InterPro" id="IPR013096">
    <property type="entry name" value="Cupin_2"/>
</dbReference>
<dbReference type="CDD" id="cd02233">
    <property type="entry name" value="cupin_HNL-like"/>
    <property type="match status" value="1"/>
</dbReference>
<sequence>MKKEAEKSIFEIGESAPAEYFTGNVKAKALLSDDEYFQCNIYNVIFEKNARTNWHTHPSGQILLVVEGEGSYQRKGEAVQTMKKGNIITFKPNVEHWHGASIHSAMTHIAINPNTEKGLVNWLEKVTDDEFKDINLE</sequence>
<dbReference type="InterPro" id="IPR047263">
    <property type="entry name" value="HNL-like_cupin"/>
</dbReference>
<accession>A0ABY3FKR4</accession>
<evidence type="ECO:0000313" key="3">
    <source>
        <dbReference type="Proteomes" id="UP000317519"/>
    </source>
</evidence>
<dbReference type="Pfam" id="PF07883">
    <property type="entry name" value="Cupin_2"/>
    <property type="match status" value="1"/>
</dbReference>
<reference evidence="2 3" key="1">
    <citation type="journal article" date="2015" name="Stand. Genomic Sci.">
        <title>Genomic Encyclopedia of Bacterial and Archaeal Type Strains, Phase III: the genomes of soil and plant-associated and newly described type strains.</title>
        <authorList>
            <person name="Whitman W.B."/>
            <person name="Woyke T."/>
            <person name="Klenk H.P."/>
            <person name="Zhou Y."/>
            <person name="Lilburn T.G."/>
            <person name="Beck B.J."/>
            <person name="De Vos P."/>
            <person name="Vandamme P."/>
            <person name="Eisen J.A."/>
            <person name="Garrity G."/>
            <person name="Hugenholtz P."/>
            <person name="Kyrpides N.C."/>
        </authorList>
    </citation>
    <scope>NUCLEOTIDE SEQUENCE [LARGE SCALE GENOMIC DNA]</scope>
    <source>
        <strain evidence="2 3">CGMCC 1.6847</strain>
    </source>
</reference>
<name>A0ABY3FKR4_9FLAO</name>
<protein>
    <submittedName>
        <fullName evidence="2">Quercetin dioxygenase-like cupin family protein</fullName>
    </submittedName>
</protein>
<dbReference type="PANTHER" id="PTHR43698">
    <property type="entry name" value="RIBD C-TERMINAL DOMAIN CONTAINING PROTEIN"/>
    <property type="match status" value="1"/>
</dbReference>
<dbReference type="InterPro" id="IPR014710">
    <property type="entry name" value="RmlC-like_jellyroll"/>
</dbReference>
<organism evidence="2 3">
    <name type="scientific">Flavobacterium tiangeerense</name>
    <dbReference type="NCBI Taxonomy" id="459471"/>
    <lineage>
        <taxon>Bacteria</taxon>
        <taxon>Pseudomonadati</taxon>
        <taxon>Bacteroidota</taxon>
        <taxon>Flavobacteriia</taxon>
        <taxon>Flavobacteriales</taxon>
        <taxon>Flavobacteriaceae</taxon>
        <taxon>Flavobacterium</taxon>
    </lineage>
</organism>
<dbReference type="Gene3D" id="2.60.120.10">
    <property type="entry name" value="Jelly Rolls"/>
    <property type="match status" value="1"/>
</dbReference>
<evidence type="ECO:0000259" key="1">
    <source>
        <dbReference type="Pfam" id="PF07883"/>
    </source>
</evidence>